<protein>
    <recommendedName>
        <fullName evidence="1">Alpha-L-rhamnosidase six-hairpin glycosidase domain-containing protein</fullName>
    </recommendedName>
</protein>
<evidence type="ECO:0000259" key="1">
    <source>
        <dbReference type="Pfam" id="PF17389"/>
    </source>
</evidence>
<dbReference type="InterPro" id="IPR012341">
    <property type="entry name" value="6hp_glycosidase-like_sf"/>
</dbReference>
<dbReference type="OrthoDB" id="9761045at2"/>
<name>A0A178IL18_9BACT</name>
<dbReference type="InterPro" id="IPR035396">
    <property type="entry name" value="Bac_rhamnosid6H"/>
</dbReference>
<dbReference type="PANTHER" id="PTHR34987">
    <property type="entry name" value="C, PUTATIVE (AFU_ORTHOLOGUE AFUA_3G02880)-RELATED"/>
    <property type="match status" value="1"/>
</dbReference>
<dbReference type="EMBL" id="LRRQ01000076">
    <property type="protein sequence ID" value="OAM89816.1"/>
    <property type="molecule type" value="Genomic_DNA"/>
</dbReference>
<reference evidence="2 3" key="1">
    <citation type="submission" date="2016-01" db="EMBL/GenBank/DDBJ databases">
        <title>High potential of lignocellulose degradation of a new Verrucomicrobia species.</title>
        <authorList>
            <person name="Wang Y."/>
            <person name="Shi Y."/>
            <person name="Qiu Z."/>
            <person name="Liu S."/>
            <person name="Yang H."/>
        </authorList>
    </citation>
    <scope>NUCLEOTIDE SEQUENCE [LARGE SCALE GENOMIC DNA]</scope>
    <source>
        <strain evidence="2 3">TSB47</strain>
    </source>
</reference>
<dbReference type="STRING" id="1184151.AW736_10845"/>
<dbReference type="SUPFAM" id="SSF48208">
    <property type="entry name" value="Six-hairpin glycosidases"/>
    <property type="match status" value="1"/>
</dbReference>
<organism evidence="2 3">
    <name type="scientific">Termitidicoccus mucosus</name>
    <dbReference type="NCBI Taxonomy" id="1184151"/>
    <lineage>
        <taxon>Bacteria</taxon>
        <taxon>Pseudomonadati</taxon>
        <taxon>Verrucomicrobiota</taxon>
        <taxon>Opitutia</taxon>
        <taxon>Opitutales</taxon>
        <taxon>Opitutaceae</taxon>
        <taxon>Termitidicoccus</taxon>
    </lineage>
</organism>
<dbReference type="Gene3D" id="2.60.420.10">
    <property type="entry name" value="Maltose phosphorylase, domain 3"/>
    <property type="match status" value="1"/>
</dbReference>
<sequence length="797" mass="87671">MPISQVAPTSLLCFRLPSVVDSSALPPAKWIWSQGGASAGQPQFCRFTTAFEWEGGPVEFYVTADQRFVLSINGGIVARGPDAGAPERYYYSGYRVDLPPGRHEWSALVWWLGDLAPYAHVSQRPAFLLAAEGAAHPLLTTGIASWIASHCAEFIPVIERKLPGAHFIGPSYLIDGALAGEGEASAAVPVADARPEGVNGRLPVQWVLQPSELPEQIHSEWSHWKARAEGGEWMADNGKMRKEWILGGERSLAMELAEGNEVVIEAHREWTALLDAETIITAYPGIETSGGRGARIDLSWAESLGEAAELKENNFLVEKGHRDEIAGKFFYGFGDTFAPAGSGGVEFLQVPWWRAGRYLLVRVRTADHPLVIRRLACEQTGYPVRSRSRFECPDDTLGKVLSLCDRGIRASCHEMYSDCPAFEQLMYAGDARVEALVHRCLETDDRLARKAIQVFNDSRHKGGGWTWSRYPARVGQVLPVFSLIWVLMVDDFLHWRDDAAFIKSQLTGVRATLDIFEDFLDGDGWLRGLPGWHFVDWCPHWQNGVPPSDASGRRALVNLFYVLALQAGARIEDAVGAPARAGYLRTLADKAGAAVRMGCSADDGLFRDAPGVDSLSEHTQALAALALLKNRQEKRALLETTRRVAAETHKIAPASYYFMHYLFEACHEAASDWLHDRLSPWRDLLARGLRTPIEAAEPCRSDCHGWASHPLFHAYATIAGIRPGSAGFSSVIVEPLPGRLPGLEADFPWRAASISLKLGFAGGSVRGEVSLPNGLSGEFRWAGMSYPIRPGLNVIKY</sequence>
<dbReference type="AlphaFoldDB" id="A0A178IL18"/>
<dbReference type="RefSeq" id="WP_068770275.1">
    <property type="nucleotide sequence ID" value="NZ_CP109796.1"/>
</dbReference>
<dbReference type="PANTHER" id="PTHR34987:SF2">
    <property type="entry name" value="B, PUTATIVE (AFU_ORTHOLOGUE AFUA_7G05040)-RELATED"/>
    <property type="match status" value="1"/>
</dbReference>
<dbReference type="Gene3D" id="1.50.10.10">
    <property type="match status" value="1"/>
</dbReference>
<proteinExistence type="predicted"/>
<accession>A0A178IL18</accession>
<dbReference type="Proteomes" id="UP000078486">
    <property type="component" value="Unassembled WGS sequence"/>
</dbReference>
<dbReference type="InterPro" id="IPR008928">
    <property type="entry name" value="6-hairpin_glycosidase_sf"/>
</dbReference>
<comment type="caution">
    <text evidence="2">The sequence shown here is derived from an EMBL/GenBank/DDBJ whole genome shotgun (WGS) entry which is preliminary data.</text>
</comment>
<feature type="domain" description="Alpha-L-rhamnosidase six-hairpin glycosidase" evidence="1">
    <location>
        <begin position="387"/>
        <end position="707"/>
    </location>
</feature>
<dbReference type="Pfam" id="PF17389">
    <property type="entry name" value="Bac_rhamnosid6H"/>
    <property type="match status" value="1"/>
</dbReference>
<dbReference type="Gene3D" id="2.60.120.260">
    <property type="entry name" value="Galactose-binding domain-like"/>
    <property type="match status" value="2"/>
</dbReference>
<gene>
    <name evidence="2" type="ORF">AW736_10845</name>
</gene>
<keyword evidence="3" id="KW-1185">Reference proteome</keyword>
<evidence type="ECO:0000313" key="3">
    <source>
        <dbReference type="Proteomes" id="UP000078486"/>
    </source>
</evidence>
<dbReference type="GO" id="GO:0005975">
    <property type="term" value="P:carbohydrate metabolic process"/>
    <property type="evidence" value="ECO:0007669"/>
    <property type="project" value="InterPro"/>
</dbReference>
<evidence type="ECO:0000313" key="2">
    <source>
        <dbReference type="EMBL" id="OAM89816.1"/>
    </source>
</evidence>